<dbReference type="InterPro" id="IPR050796">
    <property type="entry name" value="SCF_F-box_component"/>
</dbReference>
<dbReference type="Gramene" id="EOY05184">
    <property type="protein sequence ID" value="EOY05184"/>
    <property type="gene ID" value="TCM_020257"/>
</dbReference>
<dbReference type="Pfam" id="PF00646">
    <property type="entry name" value="F-box"/>
    <property type="match status" value="1"/>
</dbReference>
<dbReference type="Gene3D" id="1.20.1280.50">
    <property type="match status" value="1"/>
</dbReference>
<evidence type="ECO:0000259" key="1">
    <source>
        <dbReference type="PROSITE" id="PS50181"/>
    </source>
</evidence>
<dbReference type="STRING" id="3641.A0A061ESD4"/>
<dbReference type="PANTHER" id="PTHR31672">
    <property type="entry name" value="BNACNNG10540D PROTEIN"/>
    <property type="match status" value="1"/>
</dbReference>
<dbReference type="SMART" id="SM00256">
    <property type="entry name" value="FBOX"/>
    <property type="match status" value="1"/>
</dbReference>
<keyword evidence="2" id="KW-0436">Ligase</keyword>
<feature type="domain" description="F-box" evidence="1">
    <location>
        <begin position="1"/>
        <end position="46"/>
    </location>
</feature>
<dbReference type="InterPro" id="IPR001810">
    <property type="entry name" value="F-box_dom"/>
</dbReference>
<dbReference type="CDD" id="cd22157">
    <property type="entry name" value="F-box_AtFBW1-like"/>
    <property type="match status" value="1"/>
</dbReference>
<dbReference type="SUPFAM" id="SSF81383">
    <property type="entry name" value="F-box domain"/>
    <property type="match status" value="1"/>
</dbReference>
<dbReference type="InterPro" id="IPR036047">
    <property type="entry name" value="F-box-like_dom_sf"/>
</dbReference>
<dbReference type="NCBIfam" id="TIGR01640">
    <property type="entry name" value="F_box_assoc_1"/>
    <property type="match status" value="1"/>
</dbReference>
<dbReference type="Proteomes" id="UP000026915">
    <property type="component" value="Chromosome 4"/>
</dbReference>
<accession>A0A061ESD4</accession>
<dbReference type="PROSITE" id="PS50181">
    <property type="entry name" value="FBOX"/>
    <property type="match status" value="1"/>
</dbReference>
<organism evidence="2 3">
    <name type="scientific">Theobroma cacao</name>
    <name type="common">Cacao</name>
    <name type="synonym">Cocoa</name>
    <dbReference type="NCBI Taxonomy" id="3641"/>
    <lineage>
        <taxon>Eukaryota</taxon>
        <taxon>Viridiplantae</taxon>
        <taxon>Streptophyta</taxon>
        <taxon>Embryophyta</taxon>
        <taxon>Tracheophyta</taxon>
        <taxon>Spermatophyta</taxon>
        <taxon>Magnoliopsida</taxon>
        <taxon>eudicotyledons</taxon>
        <taxon>Gunneridae</taxon>
        <taxon>Pentapetalae</taxon>
        <taxon>rosids</taxon>
        <taxon>malvids</taxon>
        <taxon>Malvales</taxon>
        <taxon>Malvaceae</taxon>
        <taxon>Byttnerioideae</taxon>
        <taxon>Theobroma</taxon>
    </lineage>
</organism>
<dbReference type="HOGENOM" id="CLU_027176_1_3_1"/>
<name>A0A061ESD4_THECC</name>
<dbReference type="InterPro" id="IPR017451">
    <property type="entry name" value="F-box-assoc_interact_dom"/>
</dbReference>
<sequence length="201" mass="22688">METISQLPHDIIANILSRLPVKCLLRSKCVCKPWRSLISDPQFAKLHLAQSQKDSNIDPHRTLLSTNPLLSIDLEAYHGTEDGSNAIILELDYPAAIKKDPEYEIDFAGSCNGLVCLVVDYKDFILWNPSTRESRPLPEPKPHLRDGSFSYGLGYDFSTDDYKLLSVARGPWSPAIVSDRTTVEVFSMKTNVWRIIPRSQN</sequence>
<dbReference type="InParanoid" id="A0A061ESD4"/>
<keyword evidence="3" id="KW-1185">Reference proteome</keyword>
<dbReference type="AlphaFoldDB" id="A0A061ESD4"/>
<dbReference type="eggNOG" id="ENOG502SR81">
    <property type="taxonomic scope" value="Eukaryota"/>
</dbReference>
<evidence type="ECO:0000313" key="3">
    <source>
        <dbReference type="Proteomes" id="UP000026915"/>
    </source>
</evidence>
<dbReference type="PANTHER" id="PTHR31672:SF13">
    <property type="entry name" value="F-BOX PROTEIN CPR30-LIKE"/>
    <property type="match status" value="1"/>
</dbReference>
<dbReference type="GO" id="GO:0016874">
    <property type="term" value="F:ligase activity"/>
    <property type="evidence" value="ECO:0007669"/>
    <property type="project" value="UniProtKB-KW"/>
</dbReference>
<dbReference type="InterPro" id="IPR006527">
    <property type="entry name" value="F-box-assoc_dom_typ1"/>
</dbReference>
<gene>
    <name evidence="2" type="ORF">TCM_020257</name>
</gene>
<dbReference type="Pfam" id="PF07734">
    <property type="entry name" value="FBA_1"/>
    <property type="match status" value="1"/>
</dbReference>
<protein>
    <submittedName>
        <fullName evidence="2">Ubiquitin-protein ligase, putative</fullName>
    </submittedName>
</protein>
<dbReference type="OMA" id="HYSHAYS"/>
<evidence type="ECO:0000313" key="2">
    <source>
        <dbReference type="EMBL" id="EOY05184.1"/>
    </source>
</evidence>
<proteinExistence type="predicted"/>
<reference evidence="2 3" key="1">
    <citation type="journal article" date="2013" name="Genome Biol.">
        <title>The genome sequence of the most widely cultivated cacao type and its use to identify candidate genes regulating pod color.</title>
        <authorList>
            <person name="Motamayor J.C."/>
            <person name="Mockaitis K."/>
            <person name="Schmutz J."/>
            <person name="Haiminen N."/>
            <person name="Iii D.L."/>
            <person name="Cornejo O."/>
            <person name="Findley S.D."/>
            <person name="Zheng P."/>
            <person name="Utro F."/>
            <person name="Royaert S."/>
            <person name="Saski C."/>
            <person name="Jenkins J."/>
            <person name="Podicheti R."/>
            <person name="Zhao M."/>
            <person name="Scheffler B.E."/>
            <person name="Stack J.C."/>
            <person name="Feltus F.A."/>
            <person name="Mustiga G.M."/>
            <person name="Amores F."/>
            <person name="Phillips W."/>
            <person name="Marelli J.P."/>
            <person name="May G.D."/>
            <person name="Shapiro H."/>
            <person name="Ma J."/>
            <person name="Bustamante C.D."/>
            <person name="Schnell R.J."/>
            <person name="Main D."/>
            <person name="Gilbert D."/>
            <person name="Parida L."/>
            <person name="Kuhn D.N."/>
        </authorList>
    </citation>
    <scope>NUCLEOTIDE SEQUENCE [LARGE SCALE GENOMIC DNA]</scope>
    <source>
        <strain evidence="3">cv. Matina 1-6</strain>
    </source>
</reference>
<dbReference type="EMBL" id="CM001882">
    <property type="protein sequence ID" value="EOY05184.1"/>
    <property type="molecule type" value="Genomic_DNA"/>
</dbReference>